<dbReference type="SMART" id="SM00530">
    <property type="entry name" value="HTH_XRE"/>
    <property type="match status" value="1"/>
</dbReference>
<organism evidence="2 3">
    <name type="scientific">Paenibacillus gallinarum</name>
    <dbReference type="NCBI Taxonomy" id="2762232"/>
    <lineage>
        <taxon>Bacteria</taxon>
        <taxon>Bacillati</taxon>
        <taxon>Bacillota</taxon>
        <taxon>Bacilli</taxon>
        <taxon>Bacillales</taxon>
        <taxon>Paenibacillaceae</taxon>
        <taxon>Paenibacillus</taxon>
    </lineage>
</organism>
<keyword evidence="3" id="KW-1185">Reference proteome</keyword>
<protein>
    <submittedName>
        <fullName evidence="2">Helix-turn-helix transcriptional regulator</fullName>
    </submittedName>
</protein>
<proteinExistence type="predicted"/>
<dbReference type="RefSeq" id="WP_191803324.1">
    <property type="nucleotide sequence ID" value="NZ_JACSQL010000011.1"/>
</dbReference>
<dbReference type="PROSITE" id="PS50943">
    <property type="entry name" value="HTH_CROC1"/>
    <property type="match status" value="1"/>
</dbReference>
<comment type="caution">
    <text evidence="2">The sequence shown here is derived from an EMBL/GenBank/DDBJ whole genome shotgun (WGS) entry which is preliminary data.</text>
</comment>
<reference evidence="2 3" key="1">
    <citation type="submission" date="2020-08" db="EMBL/GenBank/DDBJ databases">
        <title>A Genomic Blueprint of the Chicken Gut Microbiome.</title>
        <authorList>
            <person name="Gilroy R."/>
            <person name="Ravi A."/>
            <person name="Getino M."/>
            <person name="Pursley I."/>
            <person name="Horton D.L."/>
            <person name="Alikhan N.-F."/>
            <person name="Baker D."/>
            <person name="Gharbi K."/>
            <person name="Hall N."/>
            <person name="Watson M."/>
            <person name="Adriaenssens E.M."/>
            <person name="Foster-Nyarko E."/>
            <person name="Jarju S."/>
            <person name="Secka A."/>
            <person name="Antonio M."/>
            <person name="Oren A."/>
            <person name="Chaudhuri R."/>
            <person name="La Ragione R.M."/>
            <person name="Hildebrand F."/>
            <person name="Pallen M.J."/>
        </authorList>
    </citation>
    <scope>NUCLEOTIDE SEQUENCE [LARGE SCALE GENOMIC DNA]</scope>
    <source>
        <strain evidence="2 3">Sa2BVA9</strain>
    </source>
</reference>
<dbReference type="EMBL" id="JACSQL010000011">
    <property type="protein sequence ID" value="MBD7970337.1"/>
    <property type="molecule type" value="Genomic_DNA"/>
</dbReference>
<name>A0ABR8T3K5_9BACL</name>
<evidence type="ECO:0000259" key="1">
    <source>
        <dbReference type="PROSITE" id="PS50943"/>
    </source>
</evidence>
<accession>A0ABR8T3K5</accession>
<dbReference type="Gene3D" id="1.10.260.40">
    <property type="entry name" value="lambda repressor-like DNA-binding domains"/>
    <property type="match status" value="1"/>
</dbReference>
<dbReference type="Proteomes" id="UP000608071">
    <property type="component" value="Unassembled WGS sequence"/>
</dbReference>
<gene>
    <name evidence="2" type="ORF">H9647_19915</name>
</gene>
<dbReference type="InterPro" id="IPR010982">
    <property type="entry name" value="Lambda_DNA-bd_dom_sf"/>
</dbReference>
<dbReference type="SUPFAM" id="SSF47413">
    <property type="entry name" value="lambda repressor-like DNA-binding domains"/>
    <property type="match status" value="1"/>
</dbReference>
<dbReference type="InterPro" id="IPR001387">
    <property type="entry name" value="Cro/C1-type_HTH"/>
</dbReference>
<feature type="domain" description="HTH cro/C1-type" evidence="1">
    <location>
        <begin position="101"/>
        <end position="155"/>
    </location>
</feature>
<dbReference type="CDD" id="cd00093">
    <property type="entry name" value="HTH_XRE"/>
    <property type="match status" value="1"/>
</dbReference>
<sequence>MGSTEAISMKRLRQQRRKDSRCGECGEQSSNTYLCNECNERRADQKLQRKLYRLSKNLCVRCGNHPSIKDNERNLCYGCNSVYPNLPIRRLRKWKVKNYELYHAMMEKSCSTKQLADYIGISDRTVCRWVFDNVVPKDDNAWKAARYFNVNVTDLFKGFGLK</sequence>
<evidence type="ECO:0000313" key="3">
    <source>
        <dbReference type="Proteomes" id="UP000608071"/>
    </source>
</evidence>
<evidence type="ECO:0000313" key="2">
    <source>
        <dbReference type="EMBL" id="MBD7970337.1"/>
    </source>
</evidence>